<feature type="domain" description="WYL" evidence="2">
    <location>
        <begin position="138"/>
        <end position="204"/>
    </location>
</feature>
<dbReference type="InterPro" id="IPR013196">
    <property type="entry name" value="HTH_11"/>
</dbReference>
<evidence type="ECO:0000259" key="2">
    <source>
        <dbReference type="Pfam" id="PF13280"/>
    </source>
</evidence>
<gene>
    <name evidence="3" type="ORF">RT717_06360</name>
</gene>
<dbReference type="Pfam" id="PF08279">
    <property type="entry name" value="HTH_11"/>
    <property type="match status" value="1"/>
</dbReference>
<reference evidence="3 4" key="1">
    <citation type="journal article" date="2023" name="Microbiol. Resour. Announc.">
        <title>Complete Genome Sequence of Imperialibacter roseus strain P4T.</title>
        <authorList>
            <person name="Tizabi D.R."/>
            <person name="Bachvaroff T."/>
            <person name="Hill R.T."/>
        </authorList>
    </citation>
    <scope>NUCLEOTIDE SEQUENCE [LARGE SCALE GENOMIC DNA]</scope>
    <source>
        <strain evidence="3 4">P4T</strain>
    </source>
</reference>
<dbReference type="PANTHER" id="PTHR34580">
    <property type="match status" value="1"/>
</dbReference>
<dbReference type="Gene3D" id="1.10.10.10">
    <property type="entry name" value="Winged helix-like DNA-binding domain superfamily/Winged helix DNA-binding domain"/>
    <property type="match status" value="1"/>
</dbReference>
<dbReference type="InterPro" id="IPR051534">
    <property type="entry name" value="CBASS_pafABC_assoc_protein"/>
</dbReference>
<dbReference type="InterPro" id="IPR036390">
    <property type="entry name" value="WH_DNA-bd_sf"/>
</dbReference>
<accession>A0ABZ0IV56</accession>
<dbReference type="EMBL" id="CP136051">
    <property type="protein sequence ID" value="WOK08258.1"/>
    <property type="molecule type" value="Genomic_DNA"/>
</dbReference>
<dbReference type="Pfam" id="PF13280">
    <property type="entry name" value="WYL"/>
    <property type="match status" value="1"/>
</dbReference>
<organism evidence="3 4">
    <name type="scientific">Imperialibacter roseus</name>
    <dbReference type="NCBI Taxonomy" id="1324217"/>
    <lineage>
        <taxon>Bacteria</taxon>
        <taxon>Pseudomonadati</taxon>
        <taxon>Bacteroidota</taxon>
        <taxon>Cytophagia</taxon>
        <taxon>Cytophagales</taxon>
        <taxon>Flammeovirgaceae</taxon>
        <taxon>Imperialibacter</taxon>
    </lineage>
</organism>
<dbReference type="PANTHER" id="PTHR34580:SF1">
    <property type="entry name" value="PROTEIN PAFC"/>
    <property type="match status" value="1"/>
</dbReference>
<evidence type="ECO:0000313" key="3">
    <source>
        <dbReference type="EMBL" id="WOK08258.1"/>
    </source>
</evidence>
<dbReference type="Proteomes" id="UP001302349">
    <property type="component" value="Chromosome"/>
</dbReference>
<proteinExistence type="predicted"/>
<dbReference type="SUPFAM" id="SSF46785">
    <property type="entry name" value="Winged helix' DNA-binding domain"/>
    <property type="match status" value="1"/>
</dbReference>
<feature type="domain" description="Helix-turn-helix type 11" evidence="1">
    <location>
        <begin position="12"/>
        <end position="58"/>
    </location>
</feature>
<dbReference type="InterPro" id="IPR026881">
    <property type="entry name" value="WYL_dom"/>
</dbReference>
<protein>
    <submittedName>
        <fullName evidence="3">YafY family protein</fullName>
    </submittedName>
</protein>
<dbReference type="PROSITE" id="PS52050">
    <property type="entry name" value="WYL"/>
    <property type="match status" value="1"/>
</dbReference>
<dbReference type="InterPro" id="IPR036388">
    <property type="entry name" value="WH-like_DNA-bd_sf"/>
</dbReference>
<evidence type="ECO:0000313" key="4">
    <source>
        <dbReference type="Proteomes" id="UP001302349"/>
    </source>
</evidence>
<name>A0ABZ0IV56_9BACT</name>
<sequence>MNRIDRLFGVVTYIQSRKYTSLQQLAEKFDKSERTVFRDLRAISDMGLPLGFEPNKGYFITDGYFLPPVSFTNEEANALILMASLADQFTDKSIIRHSKTAVEKVKAVLKGSQKEGVDHLHEQTRVLKWHHDMLDAQYLTIIQTAISSKQVLKMTYENKGLETSTREVEPVGLLFYMFDWHMIAWCWKRNDYRDFRVVRIKKLECMAKPFKKQDHINLDDYIKNLPENFSNSMT</sequence>
<evidence type="ECO:0000259" key="1">
    <source>
        <dbReference type="Pfam" id="PF08279"/>
    </source>
</evidence>
<dbReference type="RefSeq" id="WP_317490904.1">
    <property type="nucleotide sequence ID" value="NZ_CP136051.1"/>
</dbReference>
<keyword evidence="4" id="KW-1185">Reference proteome</keyword>